<keyword evidence="2" id="KW-0732">Signal</keyword>
<dbReference type="SUPFAM" id="SSF55797">
    <property type="entry name" value="PR-1-like"/>
    <property type="match status" value="1"/>
</dbReference>
<protein>
    <submittedName>
        <fullName evidence="4">Uncharacterized conserved protein YkwD, contains CAP (CSP/antigen 5/PR1) domain</fullName>
    </submittedName>
</protein>
<dbReference type="STRING" id="489703.SAMN04488038_10526"/>
<dbReference type="EMBL" id="FOFS01000005">
    <property type="protein sequence ID" value="SEQ24709.1"/>
    <property type="molecule type" value="Genomic_DNA"/>
</dbReference>
<dbReference type="InterPro" id="IPR035940">
    <property type="entry name" value="CAP_sf"/>
</dbReference>
<organism evidence="4 5">
    <name type="scientific">Solimonas aquatica</name>
    <dbReference type="NCBI Taxonomy" id="489703"/>
    <lineage>
        <taxon>Bacteria</taxon>
        <taxon>Pseudomonadati</taxon>
        <taxon>Pseudomonadota</taxon>
        <taxon>Gammaproteobacteria</taxon>
        <taxon>Nevskiales</taxon>
        <taxon>Nevskiaceae</taxon>
        <taxon>Solimonas</taxon>
    </lineage>
</organism>
<dbReference type="PRINTS" id="PR00838">
    <property type="entry name" value="V5ALLERGEN"/>
</dbReference>
<feature type="domain" description="SCP" evidence="3">
    <location>
        <begin position="145"/>
        <end position="280"/>
    </location>
</feature>
<dbReference type="AlphaFoldDB" id="A0A1H9EGD8"/>
<dbReference type="InterPro" id="IPR018244">
    <property type="entry name" value="Allrgn_V5/Tpx1_CS"/>
</dbReference>
<dbReference type="SMART" id="SM00198">
    <property type="entry name" value="SCP"/>
    <property type="match status" value="1"/>
</dbReference>
<evidence type="ECO:0000313" key="5">
    <source>
        <dbReference type="Proteomes" id="UP000199233"/>
    </source>
</evidence>
<feature type="region of interest" description="Disordered" evidence="1">
    <location>
        <begin position="119"/>
        <end position="141"/>
    </location>
</feature>
<feature type="chain" id="PRO_5011559905" evidence="2">
    <location>
        <begin position="24"/>
        <end position="284"/>
    </location>
</feature>
<reference evidence="4 5" key="1">
    <citation type="submission" date="2016-10" db="EMBL/GenBank/DDBJ databases">
        <authorList>
            <person name="de Groot N.N."/>
        </authorList>
    </citation>
    <scope>NUCLEOTIDE SEQUENCE [LARGE SCALE GENOMIC DNA]</scope>
    <source>
        <strain evidence="4 5">DSM 25927</strain>
    </source>
</reference>
<name>A0A1H9EGD8_9GAMM</name>
<dbReference type="InterPro" id="IPR014044">
    <property type="entry name" value="CAP_dom"/>
</dbReference>
<sequence length="284" mass="31014">MKLTTPACLFALGLLGLAPGAHAQDACAAMIEQLQDQTQDDNPGGAGLDALRSADLEDAIARLQACQRRGNADADYEDMLGQLKDELLNRYRGYLQRHGQLAPLQREELARAPQPVYRDEAPEAEPQVPLASRVPPRTGSRISPQEAQAALDFHNAKRREVGVPALAWSAPLAGTAQRWAEHLAATRGCQLEHTQNNPYGENLFAGNGYPYGALDAAQSWYKEIRQYRYGPVTAKNYHATGHYTQMVWRDTTQVGIGKAQCADGGVVIAAEYSPAGNYLGQRPY</sequence>
<dbReference type="Pfam" id="PF00188">
    <property type="entry name" value="CAP"/>
    <property type="match status" value="1"/>
</dbReference>
<proteinExistence type="predicted"/>
<feature type="signal peptide" evidence="2">
    <location>
        <begin position="1"/>
        <end position="23"/>
    </location>
</feature>
<accession>A0A1H9EGD8</accession>
<evidence type="ECO:0000256" key="2">
    <source>
        <dbReference type="SAM" id="SignalP"/>
    </source>
</evidence>
<gene>
    <name evidence="4" type="ORF">SAMN04488038_10526</name>
</gene>
<dbReference type="PROSITE" id="PS01009">
    <property type="entry name" value="CRISP_1"/>
    <property type="match status" value="1"/>
</dbReference>
<dbReference type="GO" id="GO:0005576">
    <property type="term" value="C:extracellular region"/>
    <property type="evidence" value="ECO:0007669"/>
    <property type="project" value="InterPro"/>
</dbReference>
<dbReference type="PANTHER" id="PTHR10334">
    <property type="entry name" value="CYSTEINE-RICH SECRETORY PROTEIN-RELATED"/>
    <property type="match status" value="1"/>
</dbReference>
<dbReference type="PRINTS" id="PR00837">
    <property type="entry name" value="V5TPXLIKE"/>
</dbReference>
<dbReference type="InterPro" id="IPR002413">
    <property type="entry name" value="V5_allergen-like"/>
</dbReference>
<dbReference type="Proteomes" id="UP000199233">
    <property type="component" value="Unassembled WGS sequence"/>
</dbReference>
<evidence type="ECO:0000313" key="4">
    <source>
        <dbReference type="EMBL" id="SEQ24709.1"/>
    </source>
</evidence>
<evidence type="ECO:0000256" key="1">
    <source>
        <dbReference type="SAM" id="MobiDB-lite"/>
    </source>
</evidence>
<evidence type="ECO:0000259" key="3">
    <source>
        <dbReference type="SMART" id="SM00198"/>
    </source>
</evidence>
<keyword evidence="5" id="KW-1185">Reference proteome</keyword>
<dbReference type="InterPro" id="IPR001283">
    <property type="entry name" value="CRISP-related"/>
</dbReference>
<dbReference type="Gene3D" id="3.40.33.10">
    <property type="entry name" value="CAP"/>
    <property type="match status" value="1"/>
</dbReference>
<dbReference type="FunFam" id="3.40.33.10:FF:000010">
    <property type="entry name" value="Predicted protein"/>
    <property type="match status" value="1"/>
</dbReference>